<evidence type="ECO:0000313" key="1">
    <source>
        <dbReference type="EMBL" id="KIO00596.1"/>
    </source>
</evidence>
<organism evidence="1 2">
    <name type="scientific">Pisolithus tinctorius Marx 270</name>
    <dbReference type="NCBI Taxonomy" id="870435"/>
    <lineage>
        <taxon>Eukaryota</taxon>
        <taxon>Fungi</taxon>
        <taxon>Dikarya</taxon>
        <taxon>Basidiomycota</taxon>
        <taxon>Agaricomycotina</taxon>
        <taxon>Agaricomycetes</taxon>
        <taxon>Agaricomycetidae</taxon>
        <taxon>Boletales</taxon>
        <taxon>Sclerodermatineae</taxon>
        <taxon>Pisolithaceae</taxon>
        <taxon>Pisolithus</taxon>
    </lineage>
</organism>
<proteinExistence type="predicted"/>
<gene>
    <name evidence="1" type="ORF">M404DRAFT_1003593</name>
</gene>
<evidence type="ECO:0000313" key="2">
    <source>
        <dbReference type="Proteomes" id="UP000054217"/>
    </source>
</evidence>
<accession>A0A0C3NZ78</accession>
<reference evidence="1 2" key="1">
    <citation type="submission" date="2014-04" db="EMBL/GenBank/DDBJ databases">
        <authorList>
            <consortium name="DOE Joint Genome Institute"/>
            <person name="Kuo A."/>
            <person name="Kohler A."/>
            <person name="Costa M.D."/>
            <person name="Nagy L.G."/>
            <person name="Floudas D."/>
            <person name="Copeland A."/>
            <person name="Barry K.W."/>
            <person name="Cichocki N."/>
            <person name="Veneault-Fourrey C."/>
            <person name="LaButti K."/>
            <person name="Lindquist E.A."/>
            <person name="Lipzen A."/>
            <person name="Lundell T."/>
            <person name="Morin E."/>
            <person name="Murat C."/>
            <person name="Sun H."/>
            <person name="Tunlid A."/>
            <person name="Henrissat B."/>
            <person name="Grigoriev I.V."/>
            <person name="Hibbett D.S."/>
            <person name="Martin F."/>
            <person name="Nordberg H.P."/>
            <person name="Cantor M.N."/>
            <person name="Hua S.X."/>
        </authorList>
    </citation>
    <scope>NUCLEOTIDE SEQUENCE [LARGE SCALE GENOMIC DNA]</scope>
    <source>
        <strain evidence="1 2">Marx 270</strain>
    </source>
</reference>
<dbReference type="HOGENOM" id="CLU_3051363_0_0_1"/>
<keyword evidence="2" id="KW-1185">Reference proteome</keyword>
<sequence length="54" mass="6522">MDGRRPTLIPERHYPALEYRRVNEAEKVLVTDFWLIVMYHRHKGVICVRKKGRS</sequence>
<dbReference type="AlphaFoldDB" id="A0A0C3NZ78"/>
<name>A0A0C3NZ78_PISTI</name>
<dbReference type="Proteomes" id="UP000054217">
    <property type="component" value="Unassembled WGS sequence"/>
</dbReference>
<protein>
    <submittedName>
        <fullName evidence="1">Uncharacterized protein</fullName>
    </submittedName>
</protein>
<dbReference type="EMBL" id="KN831994">
    <property type="protein sequence ID" value="KIO00596.1"/>
    <property type="molecule type" value="Genomic_DNA"/>
</dbReference>
<reference evidence="2" key="2">
    <citation type="submission" date="2015-01" db="EMBL/GenBank/DDBJ databases">
        <title>Evolutionary Origins and Diversification of the Mycorrhizal Mutualists.</title>
        <authorList>
            <consortium name="DOE Joint Genome Institute"/>
            <consortium name="Mycorrhizal Genomics Consortium"/>
            <person name="Kohler A."/>
            <person name="Kuo A."/>
            <person name="Nagy L.G."/>
            <person name="Floudas D."/>
            <person name="Copeland A."/>
            <person name="Barry K.W."/>
            <person name="Cichocki N."/>
            <person name="Veneault-Fourrey C."/>
            <person name="LaButti K."/>
            <person name="Lindquist E.A."/>
            <person name="Lipzen A."/>
            <person name="Lundell T."/>
            <person name="Morin E."/>
            <person name="Murat C."/>
            <person name="Riley R."/>
            <person name="Ohm R."/>
            <person name="Sun H."/>
            <person name="Tunlid A."/>
            <person name="Henrissat B."/>
            <person name="Grigoriev I.V."/>
            <person name="Hibbett D.S."/>
            <person name="Martin F."/>
        </authorList>
    </citation>
    <scope>NUCLEOTIDE SEQUENCE [LARGE SCALE GENOMIC DNA]</scope>
    <source>
        <strain evidence="2">Marx 270</strain>
    </source>
</reference>
<dbReference type="InParanoid" id="A0A0C3NZ78"/>